<name>A0ABP3Y5U5_9FLAO</name>
<protein>
    <submittedName>
        <fullName evidence="2">Uncharacterized protein</fullName>
    </submittedName>
</protein>
<keyword evidence="1" id="KW-0472">Membrane</keyword>
<evidence type="ECO:0000313" key="2">
    <source>
        <dbReference type="EMBL" id="GAA0876327.1"/>
    </source>
</evidence>
<dbReference type="EMBL" id="BAAAFH010000022">
    <property type="protein sequence ID" value="GAA0876327.1"/>
    <property type="molecule type" value="Genomic_DNA"/>
</dbReference>
<feature type="transmembrane region" description="Helical" evidence="1">
    <location>
        <begin position="180"/>
        <end position="197"/>
    </location>
</feature>
<proteinExistence type="predicted"/>
<keyword evidence="1" id="KW-1133">Transmembrane helix</keyword>
<keyword evidence="3" id="KW-1185">Reference proteome</keyword>
<organism evidence="2 3">
    <name type="scientific">Wandonia haliotis</name>
    <dbReference type="NCBI Taxonomy" id="574963"/>
    <lineage>
        <taxon>Bacteria</taxon>
        <taxon>Pseudomonadati</taxon>
        <taxon>Bacteroidota</taxon>
        <taxon>Flavobacteriia</taxon>
        <taxon>Flavobacteriales</taxon>
        <taxon>Crocinitomicaceae</taxon>
        <taxon>Wandonia</taxon>
    </lineage>
</organism>
<comment type="caution">
    <text evidence="2">The sequence shown here is derived from an EMBL/GenBank/DDBJ whole genome shotgun (WGS) entry which is preliminary data.</text>
</comment>
<feature type="transmembrane region" description="Helical" evidence="1">
    <location>
        <begin position="139"/>
        <end position="168"/>
    </location>
</feature>
<dbReference type="RefSeq" id="WP_343788917.1">
    <property type="nucleotide sequence ID" value="NZ_BAAAFH010000022.1"/>
</dbReference>
<keyword evidence="1" id="KW-0812">Transmembrane</keyword>
<dbReference type="Proteomes" id="UP001501126">
    <property type="component" value="Unassembled WGS sequence"/>
</dbReference>
<feature type="transmembrane region" description="Helical" evidence="1">
    <location>
        <begin position="110"/>
        <end position="127"/>
    </location>
</feature>
<accession>A0ABP3Y5U5</accession>
<evidence type="ECO:0000313" key="3">
    <source>
        <dbReference type="Proteomes" id="UP001501126"/>
    </source>
</evidence>
<reference evidence="3" key="1">
    <citation type="journal article" date="2019" name="Int. J. Syst. Evol. Microbiol.">
        <title>The Global Catalogue of Microorganisms (GCM) 10K type strain sequencing project: providing services to taxonomists for standard genome sequencing and annotation.</title>
        <authorList>
            <consortium name="The Broad Institute Genomics Platform"/>
            <consortium name="The Broad Institute Genome Sequencing Center for Infectious Disease"/>
            <person name="Wu L."/>
            <person name="Ma J."/>
        </authorList>
    </citation>
    <scope>NUCLEOTIDE SEQUENCE [LARGE SCALE GENOMIC DNA]</scope>
    <source>
        <strain evidence="3">JCM 16083</strain>
    </source>
</reference>
<sequence length="202" mass="23927">MISTIFSGKIRDRIDAWVFTLFTVLGVYQGEVTIFYILYFFWWNEAAIISVDRLFYKRNPQAIFTSEESTTTPISRSLFVLGIYFVFIVVFFGFIANWQNQKLLITNLEVLFFHNWFFNLNLSFVLLERLYRHWTNKPVLMSSGIFTVNMIVLHISIILSAFILFFVVFRYPDIFTPDNLWGSVLIITPFLLLRLVLTRIKI</sequence>
<gene>
    <name evidence="2" type="ORF">GCM10009118_27370</name>
</gene>
<evidence type="ECO:0000256" key="1">
    <source>
        <dbReference type="SAM" id="Phobius"/>
    </source>
</evidence>
<feature type="transmembrane region" description="Helical" evidence="1">
    <location>
        <begin position="77"/>
        <end position="98"/>
    </location>
</feature>